<organism evidence="1 2">
    <name type="scientific">Zemynaea arenosa</name>
    <dbReference type="NCBI Taxonomy" id="2561931"/>
    <lineage>
        <taxon>Bacteria</taxon>
        <taxon>Pseudomonadati</taxon>
        <taxon>Pseudomonadota</taxon>
        <taxon>Betaproteobacteria</taxon>
        <taxon>Burkholderiales</taxon>
        <taxon>Oxalobacteraceae</taxon>
        <taxon>Telluria group</taxon>
        <taxon>Zemynaea</taxon>
    </lineage>
</organism>
<reference evidence="1 2" key="1">
    <citation type="submission" date="2019-03" db="EMBL/GenBank/DDBJ databases">
        <title>Draft Genome Sequence of Massilia arenosa sp. nov., a Novel Massilia Species Isolated from a Sandy-loam Maize Soil.</title>
        <authorList>
            <person name="Raths R."/>
            <person name="Peta V."/>
            <person name="Bucking H."/>
        </authorList>
    </citation>
    <scope>NUCLEOTIDE SEQUENCE [LARGE SCALE GENOMIC DNA]</scope>
    <source>
        <strain evidence="1 2">MC02</strain>
    </source>
</reference>
<comment type="caution">
    <text evidence="1">The sequence shown here is derived from an EMBL/GenBank/DDBJ whole genome shotgun (WGS) entry which is preliminary data.</text>
</comment>
<gene>
    <name evidence="1" type="ORF">E4L96_04320</name>
</gene>
<evidence type="ECO:0000313" key="2">
    <source>
        <dbReference type="Proteomes" id="UP000298438"/>
    </source>
</evidence>
<dbReference type="RefSeq" id="WP_135205999.1">
    <property type="nucleotide sequence ID" value="NZ_SPVF01000065.1"/>
</dbReference>
<protein>
    <submittedName>
        <fullName evidence="1">Uncharacterized protein</fullName>
    </submittedName>
</protein>
<dbReference type="Proteomes" id="UP000298438">
    <property type="component" value="Unassembled WGS sequence"/>
</dbReference>
<evidence type="ECO:0000313" key="1">
    <source>
        <dbReference type="EMBL" id="TFW26517.1"/>
    </source>
</evidence>
<proteinExistence type="predicted"/>
<dbReference type="EMBL" id="SPVF01000065">
    <property type="protein sequence ID" value="TFW26517.1"/>
    <property type="molecule type" value="Genomic_DNA"/>
</dbReference>
<name>A0A4Y9SN09_9BURK</name>
<accession>A0A4Y9SN09</accession>
<keyword evidence="2" id="KW-1185">Reference proteome</keyword>
<sequence>MARRRYRSLPGLEALSLSGSGHDKVLELFQAFERLRLDDEDEGEPDIVGQACHELAMDGSEDNDACRAEAYWEPEPAVAVPAGWTSSAPAPFLPAPSENAFTTTAFPAARAAGIDMHCLAGHPPGWRSPT</sequence>
<dbReference type="AlphaFoldDB" id="A0A4Y9SN09"/>